<keyword evidence="7" id="KW-1185">Reference proteome</keyword>
<dbReference type="InterPro" id="IPR013083">
    <property type="entry name" value="Znf_RING/FYVE/PHD"/>
</dbReference>
<sequence>MTRPVRRQSSRRSTIVSLDEINVQEQLAEMLRYEQEMRDHAFALNLQREEGNEQDDADAVPVPIPIPVQRNDADVVTIPPPIPAVASPAPAPRPVQQAAPSNSRRSGRISPPGRQAAGRSANANDVGTRDAPGPIRMSQSTRALVRQMQRTAPPNARAILARIADVSSSSDDSDGDVLLVDSADSSISSVSSGSSNSSNSSGSSSSSDDSSRIRVQNSTSPIGSSSDSSSSSDDEPTSRARIQAANTLNGLRRTQSDVHATRSHSHSVVGVLVSGDNSNQPSTSRGPVTPVRSGVLDPTWGDCTMCFEVPIKPQGCNRCRQIIGCATCVASWFKAAHREAACPLCRNKWARKPDVSPMTTIENRRRSIRPVARRGARA</sequence>
<accession>A0A2G5VFE3</accession>
<evidence type="ECO:0000313" key="6">
    <source>
        <dbReference type="EMBL" id="PIC50467.1"/>
    </source>
</evidence>
<feature type="compositionally biased region" description="Polar residues" evidence="4">
    <location>
        <begin position="213"/>
        <end position="223"/>
    </location>
</feature>
<evidence type="ECO:0000256" key="1">
    <source>
        <dbReference type="ARBA" id="ARBA00022771"/>
    </source>
</evidence>
<feature type="region of interest" description="Disordered" evidence="4">
    <location>
        <begin position="185"/>
        <end position="266"/>
    </location>
</feature>
<proteinExistence type="predicted"/>
<feature type="region of interest" description="Disordered" evidence="4">
    <location>
        <begin position="80"/>
        <end position="136"/>
    </location>
</feature>
<keyword evidence="1 3" id="KW-0863">Zinc-finger</keyword>
<keyword evidence="2" id="KW-0862">Zinc</keyword>
<comment type="caution">
    <text evidence="6">The sequence shown here is derived from an EMBL/GenBank/DDBJ whole genome shotgun (WGS) entry which is preliminary data.</text>
</comment>
<keyword evidence="1 3" id="KW-0479">Metal-binding</keyword>
<evidence type="ECO:0000313" key="7">
    <source>
        <dbReference type="Proteomes" id="UP000230233"/>
    </source>
</evidence>
<gene>
    <name evidence="6" type="primary">Cnig_chr_I.g1350</name>
    <name evidence="6" type="ORF">B9Z55_001350</name>
</gene>
<organism evidence="6 7">
    <name type="scientific">Caenorhabditis nigoni</name>
    <dbReference type="NCBI Taxonomy" id="1611254"/>
    <lineage>
        <taxon>Eukaryota</taxon>
        <taxon>Metazoa</taxon>
        <taxon>Ecdysozoa</taxon>
        <taxon>Nematoda</taxon>
        <taxon>Chromadorea</taxon>
        <taxon>Rhabditida</taxon>
        <taxon>Rhabditina</taxon>
        <taxon>Rhabditomorpha</taxon>
        <taxon>Rhabditoidea</taxon>
        <taxon>Rhabditidae</taxon>
        <taxon>Peloderinae</taxon>
        <taxon>Caenorhabditis</taxon>
    </lineage>
</organism>
<feature type="compositionally biased region" description="Low complexity" evidence="4">
    <location>
        <begin position="94"/>
        <end position="114"/>
    </location>
</feature>
<protein>
    <recommendedName>
        <fullName evidence="5">RING-type domain-containing protein</fullName>
    </recommendedName>
</protein>
<dbReference type="GO" id="GO:0008270">
    <property type="term" value="F:zinc ion binding"/>
    <property type="evidence" value="ECO:0007669"/>
    <property type="project" value="UniProtKB-KW"/>
</dbReference>
<reference evidence="7" key="1">
    <citation type="submission" date="2017-10" db="EMBL/GenBank/DDBJ databases">
        <title>Rapid genome shrinkage in a self-fertile nematode reveals novel sperm competition proteins.</title>
        <authorList>
            <person name="Yin D."/>
            <person name="Schwarz E.M."/>
            <person name="Thomas C.G."/>
            <person name="Felde R.L."/>
            <person name="Korf I.F."/>
            <person name="Cutter A.D."/>
            <person name="Schartner C.M."/>
            <person name="Ralston E.J."/>
            <person name="Meyer B.J."/>
            <person name="Haag E.S."/>
        </authorList>
    </citation>
    <scope>NUCLEOTIDE SEQUENCE [LARGE SCALE GENOMIC DNA]</scope>
    <source>
        <strain evidence="7">JU1422</strain>
    </source>
</reference>
<dbReference type="STRING" id="1611254.A0A2G5VFE3"/>
<feature type="compositionally biased region" description="Low complexity" evidence="4">
    <location>
        <begin position="185"/>
        <end position="208"/>
    </location>
</feature>
<dbReference type="PROSITE" id="PS50089">
    <property type="entry name" value="ZF_RING_2"/>
    <property type="match status" value="1"/>
</dbReference>
<dbReference type="AlphaFoldDB" id="A0A2G5VFE3"/>
<feature type="compositionally biased region" description="Polar residues" evidence="4">
    <location>
        <begin position="244"/>
        <end position="253"/>
    </location>
</feature>
<dbReference type="InterPro" id="IPR001841">
    <property type="entry name" value="Znf_RING"/>
</dbReference>
<dbReference type="PANTHER" id="PTHR21578">
    <property type="entry name" value="PROTEIN CBG03826"/>
    <property type="match status" value="1"/>
</dbReference>
<evidence type="ECO:0000256" key="4">
    <source>
        <dbReference type="SAM" id="MobiDB-lite"/>
    </source>
</evidence>
<dbReference type="PANTHER" id="PTHR21578:SF9">
    <property type="entry name" value="RING-TYPE DOMAIN-CONTAINING PROTEIN"/>
    <property type="match status" value="1"/>
</dbReference>
<dbReference type="EMBL" id="PDUG01000001">
    <property type="protein sequence ID" value="PIC50467.1"/>
    <property type="molecule type" value="Genomic_DNA"/>
</dbReference>
<feature type="domain" description="RING-type" evidence="5">
    <location>
        <begin position="303"/>
        <end position="346"/>
    </location>
</feature>
<name>A0A2G5VFE3_9PELO</name>
<dbReference type="SUPFAM" id="SSF57850">
    <property type="entry name" value="RING/U-box"/>
    <property type="match status" value="1"/>
</dbReference>
<evidence type="ECO:0000256" key="2">
    <source>
        <dbReference type="ARBA" id="ARBA00022833"/>
    </source>
</evidence>
<dbReference type="Gene3D" id="3.30.40.10">
    <property type="entry name" value="Zinc/RING finger domain, C3HC4 (zinc finger)"/>
    <property type="match status" value="1"/>
</dbReference>
<dbReference type="Proteomes" id="UP000230233">
    <property type="component" value="Chromosome I"/>
</dbReference>
<evidence type="ECO:0000256" key="3">
    <source>
        <dbReference type="PROSITE-ProRule" id="PRU00175"/>
    </source>
</evidence>
<feature type="compositionally biased region" description="Pro residues" evidence="4">
    <location>
        <begin position="80"/>
        <end position="93"/>
    </location>
</feature>
<dbReference type="OrthoDB" id="5876710at2759"/>
<evidence type="ECO:0000259" key="5">
    <source>
        <dbReference type="PROSITE" id="PS50089"/>
    </source>
</evidence>